<reference evidence="3 4" key="1">
    <citation type="submission" date="2016-10" db="EMBL/GenBank/DDBJ databases">
        <authorList>
            <person name="de Groot N.N."/>
        </authorList>
    </citation>
    <scope>NUCLEOTIDE SEQUENCE [LARGE SCALE GENOMIC DNA]</scope>
    <source>
        <strain evidence="3 4">LMG 25475</strain>
    </source>
</reference>
<organism evidence="3 4">
    <name type="scientific">Phytopseudomonas seleniipraecipitans</name>
    <dbReference type="NCBI Taxonomy" id="640205"/>
    <lineage>
        <taxon>Bacteria</taxon>
        <taxon>Pseudomonadati</taxon>
        <taxon>Pseudomonadota</taxon>
        <taxon>Gammaproteobacteria</taxon>
        <taxon>Pseudomonadales</taxon>
        <taxon>Pseudomonadaceae</taxon>
        <taxon>Phytopseudomonas</taxon>
    </lineage>
</organism>
<comment type="pathway">
    <text evidence="2">Cofactor biosynthesis; 7,8-dihydroneopterin triphosphate biosynthesis; 7,8-dihydroneopterin triphosphate from GTP: step 1/1.</text>
</comment>
<dbReference type="AlphaFoldDB" id="A0A1G7UEC7"/>
<accession>A0A1G7UEC7</accession>
<dbReference type="InterPro" id="IPR022838">
    <property type="entry name" value="GTP_cyclohydrolase_FolE2"/>
</dbReference>
<dbReference type="Pfam" id="PF02649">
    <property type="entry name" value="GCHY-1"/>
    <property type="match status" value="1"/>
</dbReference>
<protein>
    <recommendedName>
        <fullName evidence="2">GTP cyclohydrolase FolE2</fullName>
        <ecNumber evidence="2">3.5.4.16</ecNumber>
    </recommendedName>
</protein>
<dbReference type="Proteomes" id="UP000243378">
    <property type="component" value="Unassembled WGS sequence"/>
</dbReference>
<evidence type="ECO:0000256" key="1">
    <source>
        <dbReference type="ARBA" id="ARBA00022801"/>
    </source>
</evidence>
<evidence type="ECO:0000313" key="4">
    <source>
        <dbReference type="Proteomes" id="UP000243378"/>
    </source>
</evidence>
<dbReference type="EMBL" id="FNBM01000011">
    <property type="protein sequence ID" value="SDG45942.1"/>
    <property type="molecule type" value="Genomic_DNA"/>
</dbReference>
<comment type="catalytic activity">
    <reaction evidence="2">
        <text>GTP + H2O = 7,8-dihydroneopterin 3'-triphosphate + formate + H(+)</text>
        <dbReference type="Rhea" id="RHEA:17473"/>
        <dbReference type="ChEBI" id="CHEBI:15377"/>
        <dbReference type="ChEBI" id="CHEBI:15378"/>
        <dbReference type="ChEBI" id="CHEBI:15740"/>
        <dbReference type="ChEBI" id="CHEBI:37565"/>
        <dbReference type="ChEBI" id="CHEBI:58462"/>
        <dbReference type="EC" id="3.5.4.16"/>
    </reaction>
</comment>
<comment type="similarity">
    <text evidence="2">Belongs to the GTP cyclohydrolase IV family.</text>
</comment>
<comment type="function">
    <text evidence="2">Converts GTP to 7,8-dihydroneopterin triphosphate.</text>
</comment>
<dbReference type="RefSeq" id="WP_092371620.1">
    <property type="nucleotide sequence ID" value="NZ_FNBM01000011.1"/>
</dbReference>
<dbReference type="STRING" id="640205.SAMN05216381_4069"/>
<dbReference type="GO" id="GO:0003934">
    <property type="term" value="F:GTP cyclohydrolase I activity"/>
    <property type="evidence" value="ECO:0007669"/>
    <property type="project" value="UniProtKB-UniRule"/>
</dbReference>
<name>A0A1G7UEC7_9GAMM</name>
<feature type="site" description="May be catalytically important" evidence="2">
    <location>
        <position position="151"/>
    </location>
</feature>
<dbReference type="UniPathway" id="UPA00848">
    <property type="reaction ID" value="UER00151"/>
</dbReference>
<proteinExistence type="inferred from homology"/>
<evidence type="ECO:0000313" key="3">
    <source>
        <dbReference type="EMBL" id="SDG45942.1"/>
    </source>
</evidence>
<dbReference type="PANTHER" id="PTHR36445">
    <property type="entry name" value="GTP CYCLOHYDROLASE MPTA"/>
    <property type="match status" value="1"/>
</dbReference>
<evidence type="ECO:0000256" key="2">
    <source>
        <dbReference type="HAMAP-Rule" id="MF_01527"/>
    </source>
</evidence>
<dbReference type="PANTHER" id="PTHR36445:SF1">
    <property type="entry name" value="GTP CYCLOHYDROLASE MPTA"/>
    <property type="match status" value="1"/>
</dbReference>
<dbReference type="EC" id="3.5.4.16" evidence="2"/>
<dbReference type="GO" id="GO:0046654">
    <property type="term" value="P:tetrahydrofolate biosynthetic process"/>
    <property type="evidence" value="ECO:0007669"/>
    <property type="project" value="UniProtKB-UniRule"/>
</dbReference>
<gene>
    <name evidence="2" type="primary">folE2</name>
    <name evidence="3" type="ORF">SAMN05216381_4069</name>
</gene>
<sequence length="298" mass="32573">MNQQTDMPDIAAQRSSGSTAMLDWVGMRGIALPVRIDTQAVSARIDAGVSLDDGQTRGIHMSRLYLAVAELQREAVSPALLREVLERFLNSHDGLSLRAYLELRGEWLIERPALISPLSGYKAYPLTLKAHLAPSGFHLELGLQLSYSSTCPCSAALARQLIQQRFADDFCERQPDFDTMHAWLGSSAGIIATPHSQRSEADIRVRLQADATSLPFIGLLDRAEAALGTAVQTAVKRADEQAFALANGQNLMFCEDAARRLHGALLSMPEVEGFRLHVTHAESLHAHDAAASASHNWR</sequence>
<keyword evidence="1 2" id="KW-0378">Hydrolase</keyword>
<dbReference type="NCBIfam" id="NF010200">
    <property type="entry name" value="PRK13674.1-1"/>
    <property type="match status" value="1"/>
</dbReference>
<dbReference type="HAMAP" id="MF_01527_B">
    <property type="entry name" value="GTP_cyclohydrol_B"/>
    <property type="match status" value="1"/>
</dbReference>
<dbReference type="OrthoDB" id="239637at2"/>
<dbReference type="Gene3D" id="3.10.270.10">
    <property type="entry name" value="Urate Oxidase"/>
    <property type="match status" value="1"/>
</dbReference>
<dbReference type="InterPro" id="IPR003801">
    <property type="entry name" value="GTP_cyclohydrolase_FolE2/MptA"/>
</dbReference>